<organism evidence="2">
    <name type="scientific">marine sediment metagenome</name>
    <dbReference type="NCBI Taxonomy" id="412755"/>
    <lineage>
        <taxon>unclassified sequences</taxon>
        <taxon>metagenomes</taxon>
        <taxon>ecological metagenomes</taxon>
    </lineage>
</organism>
<sequence>MTVKTIAWMLALIVVVLLTAPVMGANKDKDIPPFRVMAFEVRMDGYWPRDPDPSPAWLSYLYGPLAVVVILAPAFRNSRRTHLD</sequence>
<feature type="transmembrane region" description="Helical" evidence="1">
    <location>
        <begin position="57"/>
        <end position="75"/>
    </location>
</feature>
<evidence type="ECO:0000313" key="2">
    <source>
        <dbReference type="EMBL" id="KKO03652.1"/>
    </source>
</evidence>
<evidence type="ECO:0000256" key="1">
    <source>
        <dbReference type="SAM" id="Phobius"/>
    </source>
</evidence>
<proteinExistence type="predicted"/>
<protein>
    <submittedName>
        <fullName evidence="2">Uncharacterized protein</fullName>
    </submittedName>
</protein>
<keyword evidence="1" id="KW-1133">Transmembrane helix</keyword>
<keyword evidence="1" id="KW-0472">Membrane</keyword>
<dbReference type="AlphaFoldDB" id="A0A0F9XW85"/>
<accession>A0A0F9XW85</accession>
<keyword evidence="1" id="KW-0812">Transmembrane</keyword>
<name>A0A0F9XW85_9ZZZZ</name>
<gene>
    <name evidence="2" type="ORF">LCGC14_0095800</name>
</gene>
<reference evidence="2" key="1">
    <citation type="journal article" date="2015" name="Nature">
        <title>Complex archaea that bridge the gap between prokaryotes and eukaryotes.</title>
        <authorList>
            <person name="Spang A."/>
            <person name="Saw J.H."/>
            <person name="Jorgensen S.L."/>
            <person name="Zaremba-Niedzwiedzka K."/>
            <person name="Martijn J."/>
            <person name="Lind A.E."/>
            <person name="van Eijk R."/>
            <person name="Schleper C."/>
            <person name="Guy L."/>
            <person name="Ettema T.J."/>
        </authorList>
    </citation>
    <scope>NUCLEOTIDE SEQUENCE</scope>
</reference>
<comment type="caution">
    <text evidence="2">The sequence shown here is derived from an EMBL/GenBank/DDBJ whole genome shotgun (WGS) entry which is preliminary data.</text>
</comment>
<dbReference type="EMBL" id="LAZR01000026">
    <property type="protein sequence ID" value="KKO03652.1"/>
    <property type="molecule type" value="Genomic_DNA"/>
</dbReference>